<name>A0AAW1PC03_9CHLO</name>
<evidence type="ECO:0000259" key="4">
    <source>
        <dbReference type="Pfam" id="PF13815"/>
    </source>
</evidence>
<dbReference type="AlphaFoldDB" id="A0AAW1PC03"/>
<dbReference type="GO" id="GO:0008270">
    <property type="term" value="F:zinc ion binding"/>
    <property type="evidence" value="ECO:0007669"/>
    <property type="project" value="UniProtKB-KW"/>
</dbReference>
<reference evidence="5 6" key="1">
    <citation type="journal article" date="2024" name="Nat. Commun.">
        <title>Phylogenomics reveals the evolutionary origins of lichenization in chlorophyte algae.</title>
        <authorList>
            <person name="Puginier C."/>
            <person name="Libourel C."/>
            <person name="Otte J."/>
            <person name="Skaloud P."/>
            <person name="Haon M."/>
            <person name="Grisel S."/>
            <person name="Petersen M."/>
            <person name="Berrin J.G."/>
            <person name="Delaux P.M."/>
            <person name="Dal Grande F."/>
            <person name="Keller J."/>
        </authorList>
    </citation>
    <scope>NUCLEOTIDE SEQUENCE [LARGE SCALE GENOMIC DNA]</scope>
    <source>
        <strain evidence="5 6">SAG 2043</strain>
    </source>
</reference>
<proteinExistence type="predicted"/>
<sequence>MLGRENDSHFSNGAWSMSGEDFKLPAYYDNPLAEPVPVKAFHFDSRRTRIDWRILHGVDIDRVVRDTDLDALDRVVSIIAFGDIEAEDTRNLTELNFVKIFRLGQLTVEYLLHVQDRLAYENGALKDDRVKAARHIEVLRLRVKEQKEQVLSSRRDVKRVKKTLKTYEALAGKAQPEPKPGVEPPAADALLAWKLEAVQQQARDLQEERKGLQSELAKLKKALMQLSAQGGGQDVSSAVAAARRQERQAADERLRAAVEEERRRALGGELRRKLAESLSRQRDLERQKDAVEAELIQLRKAGLLPGSPLGRRSSDARTEQLARDLRDAENEILALAQQLKHQDQELKKQRARVPLERQSSDLHTQQLQRSLHNAEEQIQTFQQKLQHQEQELAKRAPLGRQTSDLQAERVARSLRDTEEQVADLQRQLDHKEAELQKARAVNEASGHDAEGGAEWQKQRQHLQDELHSVQTELGMVQADRNKLRAANAEVHDELAAMHAELLQARAQSSARGEEIERNWKVEEMERLEKEVTRLQAEAATQEAELQRLRAIVAAEQPQHEQLLTTIKQLEQQLAEAEGAKADALERAAAAGVRVKHIAGEIERKAAPAPAAQAASAAARPDKPSMFLPHTSGPLGGAVVQHRATFEPPAMTASLADVSEEVSQFDLHSQASRGSSMVAPAPHVTGPTVMRRPTLETIQQSPQHAAEPEDEAPVRTQVAQPAPQSSAPQPSLADQQRFLRELRVELPQRDHERPGVRSQFAHPPDLFKTTRVDVQEDLEAELREELESYGIDPYAEGLTKAQYQAAMGELEKRRAAALAVRSAEDQERIKFMRSTVLWHVEKVANQVVEEHRLLPGGKASISPVRPESPIPQHPHPPPSPGPIEEDGSHALRKSASLRPRMHSTLSGVNKSAAARAVGSDDEFDHRGAGPSHQPSFDPPTPTKSGFEEVFADAYSPLRSGLSHTQPPALAAPVPKLPLSRANTGGEQSLAATEPASAAVFSPLRGSARGSASPRTSRLRPLASLTTAPSMSGLSTASSQSMQGAVRPAAQEGMSNVQKGADGARPATAHASDGQGYSDDEFDYEDDDRSAVTVSPSSPGPAGTAAPKAWGTPGAKQHAAPAEATSAAGAPAAQEPPPVEEETSSVRSFTPSPSHKRSFKGRVGGTAKPDALADWDLQPTGRQDSVHTVYSDVSSVEELP</sequence>
<dbReference type="Proteomes" id="UP001489004">
    <property type="component" value="Unassembled WGS sequence"/>
</dbReference>
<gene>
    <name evidence="5" type="ORF">WJX72_009222</name>
</gene>
<dbReference type="PANTHER" id="PTHR21502">
    <property type="entry name" value="ZINC FINGER PROTEIN DZIP1"/>
    <property type="match status" value="1"/>
</dbReference>
<evidence type="ECO:0000256" key="2">
    <source>
        <dbReference type="SAM" id="Coils"/>
    </source>
</evidence>
<feature type="domain" description="Cilium assembly protein DZIP1 N-terminal" evidence="4">
    <location>
        <begin position="41"/>
        <end position="158"/>
    </location>
</feature>
<feature type="compositionally biased region" description="Polar residues" evidence="3">
    <location>
        <begin position="1022"/>
        <end position="1041"/>
    </location>
</feature>
<feature type="compositionally biased region" description="Low complexity" evidence="3">
    <location>
        <begin position="965"/>
        <end position="977"/>
    </location>
</feature>
<feature type="compositionally biased region" description="Pro residues" evidence="3">
    <location>
        <begin position="865"/>
        <end position="880"/>
    </location>
</feature>
<feature type="compositionally biased region" description="Polar residues" evidence="3">
    <location>
        <begin position="1178"/>
        <end position="1192"/>
    </location>
</feature>
<evidence type="ECO:0000313" key="5">
    <source>
        <dbReference type="EMBL" id="KAK9806976.1"/>
    </source>
</evidence>
<feature type="coiled-coil region" evidence="2">
    <location>
        <begin position="517"/>
        <end position="586"/>
    </location>
</feature>
<feature type="region of interest" description="Disordered" evidence="3">
    <location>
        <begin position="665"/>
        <end position="732"/>
    </location>
</feature>
<dbReference type="PANTHER" id="PTHR21502:SF3">
    <property type="entry name" value="CILIUM ASSEMBLY PROTEIN DZIP1L"/>
    <property type="match status" value="1"/>
</dbReference>
<accession>A0AAW1PC03</accession>
<feature type="region of interest" description="Disordered" evidence="3">
    <location>
        <begin position="604"/>
        <end position="628"/>
    </location>
</feature>
<evidence type="ECO:0000256" key="3">
    <source>
        <dbReference type="SAM" id="MobiDB-lite"/>
    </source>
</evidence>
<comment type="caution">
    <text evidence="5">The sequence shown here is derived from an EMBL/GenBank/DDBJ whole genome shotgun (WGS) entry which is preliminary data.</text>
</comment>
<dbReference type="Pfam" id="PF13815">
    <property type="entry name" value="Dzip-like_N"/>
    <property type="match status" value="1"/>
</dbReference>
<feature type="region of interest" description="Disordered" evidence="3">
    <location>
        <begin position="388"/>
        <end position="408"/>
    </location>
</feature>
<feature type="compositionally biased region" description="Polar residues" evidence="3">
    <location>
        <begin position="979"/>
        <end position="989"/>
    </location>
</feature>
<feature type="region of interest" description="Disordered" evidence="3">
    <location>
        <begin position="903"/>
        <end position="1198"/>
    </location>
</feature>
<feature type="compositionally biased region" description="Polar residues" evidence="3">
    <location>
        <begin position="665"/>
        <end position="674"/>
    </location>
</feature>
<dbReference type="InterPro" id="IPR051241">
    <property type="entry name" value="DZIP_RILPL"/>
</dbReference>
<feature type="compositionally biased region" description="Low complexity" evidence="3">
    <location>
        <begin position="1089"/>
        <end position="1131"/>
    </location>
</feature>
<feature type="region of interest" description="Disordered" evidence="3">
    <location>
        <begin position="857"/>
        <end position="886"/>
    </location>
</feature>
<evidence type="ECO:0000313" key="6">
    <source>
        <dbReference type="Proteomes" id="UP001489004"/>
    </source>
</evidence>
<feature type="compositionally biased region" description="Low complexity" evidence="3">
    <location>
        <begin position="606"/>
        <end position="618"/>
    </location>
</feature>
<keyword evidence="6" id="KW-1185">Reference proteome</keyword>
<dbReference type="EMBL" id="JALJOR010000013">
    <property type="protein sequence ID" value="KAK9806976.1"/>
    <property type="molecule type" value="Genomic_DNA"/>
</dbReference>
<evidence type="ECO:0000256" key="1">
    <source>
        <dbReference type="ARBA" id="ARBA00023054"/>
    </source>
</evidence>
<feature type="compositionally biased region" description="Acidic residues" evidence="3">
    <location>
        <begin position="1076"/>
        <end position="1086"/>
    </location>
</feature>
<keyword evidence="1 2" id="KW-0175">Coiled coil</keyword>
<feature type="compositionally biased region" description="Low complexity" evidence="3">
    <location>
        <begin position="718"/>
        <end position="730"/>
    </location>
</feature>
<dbReference type="GO" id="GO:0005737">
    <property type="term" value="C:cytoplasm"/>
    <property type="evidence" value="ECO:0007669"/>
    <property type="project" value="UniProtKB-SubCell"/>
</dbReference>
<protein>
    <recommendedName>
        <fullName evidence="4">Cilium assembly protein DZIP1 N-terminal domain-containing protein</fullName>
    </recommendedName>
</protein>
<dbReference type="InterPro" id="IPR032714">
    <property type="entry name" value="DZIP1_N"/>
</dbReference>
<organism evidence="5 6">
    <name type="scientific">[Myrmecia] bisecta</name>
    <dbReference type="NCBI Taxonomy" id="41462"/>
    <lineage>
        <taxon>Eukaryota</taxon>
        <taxon>Viridiplantae</taxon>
        <taxon>Chlorophyta</taxon>
        <taxon>core chlorophytes</taxon>
        <taxon>Trebouxiophyceae</taxon>
        <taxon>Trebouxiales</taxon>
        <taxon>Trebouxiaceae</taxon>
        <taxon>Myrmecia</taxon>
    </lineage>
</organism>